<feature type="transmembrane region" description="Helical" evidence="7">
    <location>
        <begin position="188"/>
        <end position="210"/>
    </location>
</feature>
<proteinExistence type="inferred from homology"/>
<reference evidence="9 10" key="1">
    <citation type="submission" date="2016-07" db="EMBL/GenBank/DDBJ databases">
        <title>Characterization of isolates of Eisenbergiella tayi derived from blood cultures, using whole genome sequencing.</title>
        <authorList>
            <person name="Burdz T."/>
            <person name="Wiebe D."/>
            <person name="Huynh C."/>
            <person name="Bernard K."/>
        </authorList>
    </citation>
    <scope>NUCLEOTIDE SEQUENCE [LARGE SCALE GENOMIC DNA]</scope>
    <source>
        <strain evidence="9 10">NML 120489</strain>
    </source>
</reference>
<evidence type="ECO:0000256" key="3">
    <source>
        <dbReference type="ARBA" id="ARBA00022475"/>
    </source>
</evidence>
<dbReference type="GO" id="GO:0005886">
    <property type="term" value="C:plasma membrane"/>
    <property type="evidence" value="ECO:0007669"/>
    <property type="project" value="UniProtKB-SubCell"/>
</dbReference>
<keyword evidence="6 7" id="KW-0472">Membrane</keyword>
<gene>
    <name evidence="9" type="primary">sugB_12</name>
    <name evidence="9" type="ORF">BEH84_05711</name>
</gene>
<feature type="transmembrane region" description="Helical" evidence="7">
    <location>
        <begin position="115"/>
        <end position="137"/>
    </location>
</feature>
<dbReference type="InterPro" id="IPR035906">
    <property type="entry name" value="MetI-like_sf"/>
</dbReference>
<comment type="caution">
    <text evidence="9">The sequence shown here is derived from an EMBL/GenBank/DDBJ whole genome shotgun (WGS) entry which is preliminary data.</text>
</comment>
<dbReference type="AlphaFoldDB" id="A0A1E3A7B3"/>
<evidence type="ECO:0000259" key="8">
    <source>
        <dbReference type="PROSITE" id="PS50928"/>
    </source>
</evidence>
<evidence type="ECO:0000256" key="7">
    <source>
        <dbReference type="RuleBase" id="RU363032"/>
    </source>
</evidence>
<keyword evidence="2 7" id="KW-0813">Transport</keyword>
<accession>A0A1E3A7B3</accession>
<keyword evidence="5 7" id="KW-1133">Transmembrane helix</keyword>
<dbReference type="SUPFAM" id="SSF161098">
    <property type="entry name" value="MetI-like"/>
    <property type="match status" value="1"/>
</dbReference>
<dbReference type="Pfam" id="PF00528">
    <property type="entry name" value="BPD_transp_1"/>
    <property type="match status" value="1"/>
</dbReference>
<dbReference type="PROSITE" id="PS50928">
    <property type="entry name" value="ABC_TM1"/>
    <property type="match status" value="1"/>
</dbReference>
<dbReference type="GO" id="GO:0055085">
    <property type="term" value="P:transmembrane transport"/>
    <property type="evidence" value="ECO:0007669"/>
    <property type="project" value="InterPro"/>
</dbReference>
<evidence type="ECO:0000256" key="6">
    <source>
        <dbReference type="ARBA" id="ARBA00023136"/>
    </source>
</evidence>
<keyword evidence="3" id="KW-1003">Cell membrane</keyword>
<dbReference type="Proteomes" id="UP000095003">
    <property type="component" value="Unassembled WGS sequence"/>
</dbReference>
<protein>
    <submittedName>
        <fullName evidence="9">Trehalose transport system permease protein SugB</fullName>
    </submittedName>
</protein>
<comment type="similarity">
    <text evidence="7">Belongs to the binding-protein-dependent transport system permease family.</text>
</comment>
<dbReference type="PANTHER" id="PTHR43744">
    <property type="entry name" value="ABC TRANSPORTER PERMEASE PROTEIN MG189-RELATED-RELATED"/>
    <property type="match status" value="1"/>
</dbReference>
<sequence>MKNPGTKTGKKHKFTMGMAVLYFLLTALVFICLYPFLNVLAYSLSGYNAVLSGDVTFYPIEFTLDAYKQILGRAQIWIAMRVTIFVTLMGTAIGLVLTIFAAYALSRKNLPGKKLLSGLILFTMYFSGGIIPTFLVVKNLGMYDSLSSLYIPQAINVFNFIVMRTFFRQLPESLEEAAKIDGASDMGVLLKIVLPLSVPIIATIGLFYAVQYWNSYFDALIYIQSPDKFTLQLRLRSLLFADELNNAGGGNVEGIGTQVMTQSLKMACVAVSTIPILLVYPWLQKYFVKGVMLGSVKG</sequence>
<dbReference type="InterPro" id="IPR000515">
    <property type="entry name" value="MetI-like"/>
</dbReference>
<evidence type="ECO:0000256" key="2">
    <source>
        <dbReference type="ARBA" id="ARBA00022448"/>
    </source>
</evidence>
<evidence type="ECO:0000256" key="5">
    <source>
        <dbReference type="ARBA" id="ARBA00022989"/>
    </source>
</evidence>
<dbReference type="EMBL" id="MCGI01000007">
    <property type="protein sequence ID" value="ODM04650.1"/>
    <property type="molecule type" value="Genomic_DNA"/>
</dbReference>
<dbReference type="PANTHER" id="PTHR43744:SF9">
    <property type="entry name" value="POLYGALACTURONAN_RHAMNOGALACTURONAN TRANSPORT SYSTEM PERMEASE PROTEIN YTCP"/>
    <property type="match status" value="1"/>
</dbReference>
<comment type="subcellular location">
    <subcellularLocation>
        <location evidence="1 7">Cell membrane</location>
        <topology evidence="1 7">Multi-pass membrane protein</topology>
    </subcellularLocation>
</comment>
<dbReference type="PATRIC" id="fig|1432052.3.peg.6317"/>
<dbReference type="CDD" id="cd06261">
    <property type="entry name" value="TM_PBP2"/>
    <property type="match status" value="1"/>
</dbReference>
<feature type="domain" description="ABC transmembrane type-1" evidence="8">
    <location>
        <begin position="80"/>
        <end position="270"/>
    </location>
</feature>
<feature type="transmembrane region" description="Helical" evidence="7">
    <location>
        <begin position="264"/>
        <end position="283"/>
    </location>
</feature>
<dbReference type="Gene3D" id="1.10.3720.10">
    <property type="entry name" value="MetI-like"/>
    <property type="match status" value="1"/>
</dbReference>
<evidence type="ECO:0000256" key="1">
    <source>
        <dbReference type="ARBA" id="ARBA00004651"/>
    </source>
</evidence>
<evidence type="ECO:0000313" key="9">
    <source>
        <dbReference type="EMBL" id="ODM04650.1"/>
    </source>
</evidence>
<dbReference type="RefSeq" id="WP_069159175.1">
    <property type="nucleotide sequence ID" value="NZ_DBFYTC010000267.1"/>
</dbReference>
<feature type="transmembrane region" description="Helical" evidence="7">
    <location>
        <begin position="20"/>
        <end position="44"/>
    </location>
</feature>
<feature type="transmembrane region" description="Helical" evidence="7">
    <location>
        <begin position="76"/>
        <end position="103"/>
    </location>
</feature>
<evidence type="ECO:0000313" key="10">
    <source>
        <dbReference type="Proteomes" id="UP000095003"/>
    </source>
</evidence>
<name>A0A1E3A7B3_9FIRM</name>
<organism evidence="9 10">
    <name type="scientific">Eisenbergiella tayi</name>
    <dbReference type="NCBI Taxonomy" id="1432052"/>
    <lineage>
        <taxon>Bacteria</taxon>
        <taxon>Bacillati</taxon>
        <taxon>Bacillota</taxon>
        <taxon>Clostridia</taxon>
        <taxon>Lachnospirales</taxon>
        <taxon>Lachnospiraceae</taxon>
        <taxon>Eisenbergiella</taxon>
    </lineage>
</organism>
<dbReference type="GeneID" id="93300532"/>
<evidence type="ECO:0000256" key="4">
    <source>
        <dbReference type="ARBA" id="ARBA00022692"/>
    </source>
</evidence>
<keyword evidence="4 7" id="KW-0812">Transmembrane</keyword>